<protein>
    <submittedName>
        <fullName evidence="1">Formin-F-like</fullName>
    </submittedName>
</protein>
<organism evidence="1 2">
    <name type="scientific">Melia azedarach</name>
    <name type="common">Chinaberry tree</name>
    <dbReference type="NCBI Taxonomy" id="155640"/>
    <lineage>
        <taxon>Eukaryota</taxon>
        <taxon>Viridiplantae</taxon>
        <taxon>Streptophyta</taxon>
        <taxon>Embryophyta</taxon>
        <taxon>Tracheophyta</taxon>
        <taxon>Spermatophyta</taxon>
        <taxon>Magnoliopsida</taxon>
        <taxon>eudicotyledons</taxon>
        <taxon>Gunneridae</taxon>
        <taxon>Pentapetalae</taxon>
        <taxon>rosids</taxon>
        <taxon>malvids</taxon>
        <taxon>Sapindales</taxon>
        <taxon>Meliaceae</taxon>
        <taxon>Melia</taxon>
    </lineage>
</organism>
<name>A0ACC1WYL1_MELAZ</name>
<proteinExistence type="predicted"/>
<dbReference type="EMBL" id="CM051405">
    <property type="protein sequence ID" value="KAJ4704316.1"/>
    <property type="molecule type" value="Genomic_DNA"/>
</dbReference>
<gene>
    <name evidence="1" type="ORF">OWV82_021244</name>
</gene>
<reference evidence="1 2" key="1">
    <citation type="journal article" date="2023" name="Science">
        <title>Complex scaffold remodeling in plant triterpene biosynthesis.</title>
        <authorList>
            <person name="De La Pena R."/>
            <person name="Hodgson H."/>
            <person name="Liu J.C."/>
            <person name="Stephenson M.J."/>
            <person name="Martin A.C."/>
            <person name="Owen C."/>
            <person name="Harkess A."/>
            <person name="Leebens-Mack J."/>
            <person name="Jimenez L.E."/>
            <person name="Osbourn A."/>
            <person name="Sattely E.S."/>
        </authorList>
    </citation>
    <scope>NUCLEOTIDE SEQUENCE [LARGE SCALE GENOMIC DNA]</scope>
    <source>
        <strain evidence="2">cv. JPN11</strain>
        <tissue evidence="1">Leaf</tissue>
    </source>
</reference>
<dbReference type="Proteomes" id="UP001164539">
    <property type="component" value="Chromosome 12"/>
</dbReference>
<keyword evidence="2" id="KW-1185">Reference proteome</keyword>
<comment type="caution">
    <text evidence="1">The sequence shown here is derived from an EMBL/GenBank/DDBJ whole genome shotgun (WGS) entry which is preliminary data.</text>
</comment>
<accession>A0ACC1WYL1</accession>
<sequence>MGSQKKNNNIINKKSSNPKPMRRRSQSRRVLQINMAEARREIVQALQLHRSSLSSASATTTTTSAAVSVFGNSSQCCYYSLTESMPVPEPIWSTTAPAILPATAAAPQAAAMESLEFEWGESQAGAYSWWLGFLKTLDGKNNDVENSKYQQHLEKFVMGNSCKVFGYQDSSKPGEEHNSYPEEWLMIPTSSDDQTNT</sequence>
<evidence type="ECO:0000313" key="2">
    <source>
        <dbReference type="Proteomes" id="UP001164539"/>
    </source>
</evidence>
<evidence type="ECO:0000313" key="1">
    <source>
        <dbReference type="EMBL" id="KAJ4704316.1"/>
    </source>
</evidence>